<keyword evidence="2" id="KW-0472">Membrane</keyword>
<evidence type="ECO:0000259" key="3">
    <source>
        <dbReference type="PROSITE" id="PS50835"/>
    </source>
</evidence>
<accession>A0A9Q1BYC6</accession>
<feature type="domain" description="Ig-like" evidence="3">
    <location>
        <begin position="138"/>
        <end position="238"/>
    </location>
</feature>
<dbReference type="InterPro" id="IPR007110">
    <property type="entry name" value="Ig-like_dom"/>
</dbReference>
<evidence type="ECO:0000313" key="5">
    <source>
        <dbReference type="Proteomes" id="UP001152320"/>
    </source>
</evidence>
<dbReference type="AlphaFoldDB" id="A0A9Q1BYC6"/>
<proteinExistence type="predicted"/>
<feature type="region of interest" description="Disordered" evidence="1">
    <location>
        <begin position="798"/>
        <end position="831"/>
    </location>
</feature>
<sequence length="1071" mass="120032">MTLSKSAISVVTSFVGAMFLFTSCGFAEILCPKLVPIEVGGSGMVSCDTMGKEIVNIFWYTGDPATTNPILRLENGKPGGTEYGRGHYNISSSGAMIITNATIKQEALYNALIYFSDGTSESIIIKVNITISPRISCPAIDVCTLCEDCSLTVNGSGKLMCRISGARPSIALKWVVETNSGVSFVEHPPIFVRDTTSDTWNSSAEISYDISSCNQEANVQCVALDDFNRLERSKSSVGIYSGSGKCRKGSPATIPNNTTPNVIKIIIIVAVVCISVISAVVLLTRILISRRQRNADGYECTSQTGLDKEDHHTSNVFSLPEVKTKDREKLVRDLKMKYKASRFSKLLSSWKSIEVADVYVACCCEVKHSQGDSYGSSTDKLLTSTIIRNDKRVQLTAMSHNGRIMFTSQFVQKWIENANKDFILLYMSRKEVEANKTLIDIIKKEISVDTTDLVKCIKAEKSILLIDGLANVTFLRSKATGKVKESTSKDEKIRSKSRILDDWISSTLLRGLDEKARSKISIWIASCSGDIFPSPHATVHISDVDKKHYDDFVGNVCAHFNCLSDPTAPVHSLSDKVVGAIGNNTGEFPVEHENQQKNERPSGNQGNATQSQSFDVGGQEPDTSKQETENLLSNTENNKENNVTTMQDKLKQNVRECLEKYNIFNEFKDLPFLLSLIVYTVADNYASHVPDPGNIKLDTKEKLVCAVMKRLKEHFVSHESKDNPQFDLSLGKLALSFINTGSRLAEDQNSVCDEWNEEINFAIELGILRHKKYVSRSEPPHKDFASATCSCENLTFDEESPFSTPGDEDSNYRNIKPDAPQQTIQKSDDNSCHKDSKLSLCDLVEFSHEYFKYYFAVTYTVKNKQSYPKLLEANEMFQSNSVLKFIIYMEDTSLKYLCEAYRRLDMYDKIIDCIHEGSDNEDADAVIAKVAESDIKITGLDDLKHRDAFKSYFEKCIKKGVSMIKVKSLSINSVFSMSFLTTLDIPDIDNVTICEMELFEDEFVRIVEWLSRKATSLRFLHCKMPTTFVSDFKKLKKTLKNSNLKAIFQVDQTQNIFSFNYEKLQWTKGMT</sequence>
<dbReference type="SUPFAM" id="SSF48726">
    <property type="entry name" value="Immunoglobulin"/>
    <property type="match status" value="1"/>
</dbReference>
<keyword evidence="2" id="KW-0812">Transmembrane</keyword>
<feature type="region of interest" description="Disordered" evidence="1">
    <location>
        <begin position="583"/>
        <end position="643"/>
    </location>
</feature>
<feature type="compositionally biased region" description="Basic and acidic residues" evidence="1">
    <location>
        <begin position="589"/>
        <end position="600"/>
    </location>
</feature>
<gene>
    <name evidence="4" type="ORF">HOLleu_22047</name>
</gene>
<feature type="compositionally biased region" description="Low complexity" evidence="1">
    <location>
        <begin position="629"/>
        <end position="643"/>
    </location>
</feature>
<feature type="compositionally biased region" description="Polar residues" evidence="1">
    <location>
        <begin position="601"/>
        <end position="614"/>
    </location>
</feature>
<dbReference type="InterPro" id="IPR036179">
    <property type="entry name" value="Ig-like_dom_sf"/>
</dbReference>
<feature type="transmembrane region" description="Helical" evidence="2">
    <location>
        <begin position="265"/>
        <end position="288"/>
    </location>
</feature>
<dbReference type="Proteomes" id="UP001152320">
    <property type="component" value="Chromosome 10"/>
</dbReference>
<dbReference type="PROSITE" id="PS50835">
    <property type="entry name" value="IG_LIKE"/>
    <property type="match status" value="1"/>
</dbReference>
<organism evidence="4 5">
    <name type="scientific">Holothuria leucospilota</name>
    <name type="common">Black long sea cucumber</name>
    <name type="synonym">Mertensiothuria leucospilota</name>
    <dbReference type="NCBI Taxonomy" id="206669"/>
    <lineage>
        <taxon>Eukaryota</taxon>
        <taxon>Metazoa</taxon>
        <taxon>Echinodermata</taxon>
        <taxon>Eleutherozoa</taxon>
        <taxon>Echinozoa</taxon>
        <taxon>Holothuroidea</taxon>
        <taxon>Aspidochirotacea</taxon>
        <taxon>Aspidochirotida</taxon>
        <taxon>Holothuriidae</taxon>
        <taxon>Holothuria</taxon>
    </lineage>
</organism>
<reference evidence="4" key="1">
    <citation type="submission" date="2021-10" db="EMBL/GenBank/DDBJ databases">
        <title>Tropical sea cucumber genome reveals ecological adaptation and Cuvierian tubules defense mechanism.</title>
        <authorList>
            <person name="Chen T."/>
        </authorList>
    </citation>
    <scope>NUCLEOTIDE SEQUENCE</scope>
    <source>
        <strain evidence="4">Nanhai2018</strain>
        <tissue evidence="4">Muscle</tissue>
    </source>
</reference>
<evidence type="ECO:0000256" key="1">
    <source>
        <dbReference type="SAM" id="MobiDB-lite"/>
    </source>
</evidence>
<keyword evidence="5" id="KW-1185">Reference proteome</keyword>
<evidence type="ECO:0000256" key="2">
    <source>
        <dbReference type="SAM" id="Phobius"/>
    </source>
</evidence>
<dbReference type="EMBL" id="JAIZAY010000010">
    <property type="protein sequence ID" value="KAJ8034987.1"/>
    <property type="molecule type" value="Genomic_DNA"/>
</dbReference>
<protein>
    <recommendedName>
        <fullName evidence="3">Ig-like domain-containing protein</fullName>
    </recommendedName>
</protein>
<dbReference type="PROSITE" id="PS51257">
    <property type="entry name" value="PROKAR_LIPOPROTEIN"/>
    <property type="match status" value="1"/>
</dbReference>
<comment type="caution">
    <text evidence="4">The sequence shown here is derived from an EMBL/GenBank/DDBJ whole genome shotgun (WGS) entry which is preliminary data.</text>
</comment>
<name>A0A9Q1BYC6_HOLLE</name>
<keyword evidence="2" id="KW-1133">Transmembrane helix</keyword>
<evidence type="ECO:0000313" key="4">
    <source>
        <dbReference type="EMBL" id="KAJ8034987.1"/>
    </source>
</evidence>